<proteinExistence type="predicted"/>
<sequence>MLQEQTQDGYPIFVPFSFHGYTLIKYLGCGSTSVVTLVENEKTGQRFSAKVISKKDIENRHMMKSIQMEISILQTIDHPNIIKIYDTFEISDENQNQYIVMILEYCKNGDLLTYAIDNGFSSENQKKKIIMGFLDAIRYLHNRGISHGDIKTENILLGTNLTAKLCDFGYCRTSTVAGNDAKNGTLYYAAPELFKKGQFDTLKTDIWAIGVTLYAISELQFPFKDGDQNYIIKQIVSGNLSIRPEVDQKLRTIVESCTQMNPQNRPTIDDLIKHDYFYIEDETFENKNNFYVPTKMEDFSQITKLNDFNNEDQLYEEIPFEPTFEL</sequence>
<dbReference type="Pfam" id="PF00069">
    <property type="entry name" value="Pkinase"/>
    <property type="match status" value="1"/>
</dbReference>
<reference evidence="2 3" key="1">
    <citation type="submission" date="2024-04" db="EMBL/GenBank/DDBJ databases">
        <title>Tritrichomonas musculus Genome.</title>
        <authorList>
            <person name="Alves-Ferreira E."/>
            <person name="Grigg M."/>
            <person name="Lorenzi H."/>
            <person name="Galac M."/>
        </authorList>
    </citation>
    <scope>NUCLEOTIDE SEQUENCE [LARGE SCALE GENOMIC DNA]</scope>
    <source>
        <strain evidence="2 3">EAF2021</strain>
    </source>
</reference>
<dbReference type="SMART" id="SM00220">
    <property type="entry name" value="S_TKc"/>
    <property type="match status" value="1"/>
</dbReference>
<dbReference type="PROSITE" id="PS50011">
    <property type="entry name" value="PROTEIN_KINASE_DOM"/>
    <property type="match status" value="1"/>
</dbReference>
<protein>
    <recommendedName>
        <fullName evidence="1">Protein kinase domain-containing protein</fullName>
    </recommendedName>
</protein>
<dbReference type="EMBL" id="JAPFFF010000008">
    <property type="protein sequence ID" value="KAK8883781.1"/>
    <property type="molecule type" value="Genomic_DNA"/>
</dbReference>
<evidence type="ECO:0000313" key="3">
    <source>
        <dbReference type="Proteomes" id="UP001470230"/>
    </source>
</evidence>
<evidence type="ECO:0000313" key="2">
    <source>
        <dbReference type="EMBL" id="KAK8883781.1"/>
    </source>
</evidence>
<dbReference type="PANTHER" id="PTHR24362:SF309">
    <property type="entry name" value="PROTEIN KINASE DOMAIN-CONTAINING PROTEIN"/>
    <property type="match status" value="1"/>
</dbReference>
<dbReference type="InterPro" id="IPR000719">
    <property type="entry name" value="Prot_kinase_dom"/>
</dbReference>
<dbReference type="PANTHER" id="PTHR24362">
    <property type="entry name" value="SERINE/THREONINE-PROTEIN KINASE NEK"/>
    <property type="match status" value="1"/>
</dbReference>
<organism evidence="2 3">
    <name type="scientific">Tritrichomonas musculus</name>
    <dbReference type="NCBI Taxonomy" id="1915356"/>
    <lineage>
        <taxon>Eukaryota</taxon>
        <taxon>Metamonada</taxon>
        <taxon>Parabasalia</taxon>
        <taxon>Tritrichomonadida</taxon>
        <taxon>Tritrichomonadidae</taxon>
        <taxon>Tritrichomonas</taxon>
    </lineage>
</organism>
<feature type="domain" description="Protein kinase" evidence="1">
    <location>
        <begin position="21"/>
        <end position="277"/>
    </location>
</feature>
<dbReference type="Proteomes" id="UP001470230">
    <property type="component" value="Unassembled WGS sequence"/>
</dbReference>
<dbReference type="SUPFAM" id="SSF56112">
    <property type="entry name" value="Protein kinase-like (PK-like)"/>
    <property type="match status" value="1"/>
</dbReference>
<evidence type="ECO:0000259" key="1">
    <source>
        <dbReference type="PROSITE" id="PS50011"/>
    </source>
</evidence>
<dbReference type="Gene3D" id="1.10.510.10">
    <property type="entry name" value="Transferase(Phosphotransferase) domain 1"/>
    <property type="match status" value="1"/>
</dbReference>
<comment type="caution">
    <text evidence="2">The sequence shown here is derived from an EMBL/GenBank/DDBJ whole genome shotgun (WGS) entry which is preliminary data.</text>
</comment>
<gene>
    <name evidence="2" type="ORF">M9Y10_042880</name>
</gene>
<keyword evidence="3" id="KW-1185">Reference proteome</keyword>
<dbReference type="PROSITE" id="PS00108">
    <property type="entry name" value="PROTEIN_KINASE_ST"/>
    <property type="match status" value="1"/>
</dbReference>
<accession>A0ABR2JY35</accession>
<dbReference type="InterPro" id="IPR011009">
    <property type="entry name" value="Kinase-like_dom_sf"/>
</dbReference>
<name>A0ABR2JY35_9EUKA</name>
<dbReference type="InterPro" id="IPR008271">
    <property type="entry name" value="Ser/Thr_kinase_AS"/>
</dbReference>